<dbReference type="Gene3D" id="2.40.128.130">
    <property type="entry name" value="Autotransporter beta-domain"/>
    <property type="match status" value="1"/>
</dbReference>
<feature type="domain" description="Autotransporter" evidence="3">
    <location>
        <begin position="767"/>
        <end position="1055"/>
    </location>
</feature>
<reference evidence="4" key="1">
    <citation type="submission" date="2020-11" db="EMBL/GenBank/DDBJ databases">
        <title>Novosphingobium aureum sp. nov., a marine bacterium isolated from sediment of a salt flat.</title>
        <authorList>
            <person name="Yoo Y."/>
            <person name="Kim J.-J."/>
        </authorList>
    </citation>
    <scope>NUCLEOTIDE SEQUENCE</scope>
    <source>
        <strain evidence="4">YJ-S2-02</strain>
    </source>
</reference>
<gene>
    <name evidence="4" type="ORF">I5E68_15460</name>
</gene>
<feature type="region of interest" description="Disordered" evidence="1">
    <location>
        <begin position="271"/>
        <end position="295"/>
    </location>
</feature>
<evidence type="ECO:0000313" key="4">
    <source>
        <dbReference type="EMBL" id="MBH0114342.1"/>
    </source>
</evidence>
<dbReference type="AlphaFoldDB" id="A0A931HDY4"/>
<protein>
    <submittedName>
        <fullName evidence="4">Autotransporter domain-containing protein</fullName>
    </submittedName>
</protein>
<comment type="caution">
    <text evidence="4">The sequence shown here is derived from an EMBL/GenBank/DDBJ whole genome shotgun (WGS) entry which is preliminary data.</text>
</comment>
<dbReference type="PROSITE" id="PS51208">
    <property type="entry name" value="AUTOTRANSPORTER"/>
    <property type="match status" value="1"/>
</dbReference>
<sequence length="1055" mass="107994">MSRFHDSVSVGALVLALGSAPAMAATSVSTETTTPLVTSSAGDVTVTEDGSIVLTKGSAITVDSNNAVDLEGELDLGDADGAVGASGITVATGTSADIYTGEDAAISVLEDFVPEDEDSNSIADGEIASASNRYGIYLAGDAAGSITNEGSIDVEGLDSGGIVLAGDYTGDIYNTGSITVVGDNALGISTKGVDGNVTVEGDVTVTGAGATALSVAGDVTGAVTVQGALAQSYYFTNDDDDTISLSRAALREGAATVSITGNVDGGIIIAAPPVDNDDDNDDEDNDGVDDDEEGTGSVVAYGNGAAIQIGGSQDMTIGAGTGHAGDYSLIVDGSVVANSRYSNTDAFGVVIGSDAGRVTLTDGIGVTGSIRATTYDSDATALLIKAGSTVETLYNSGTISAIISSPGEGSTTAIRDLSGTLTSIENTGYILANGSSTDVRTAIDLSANTTGVTITQYLNDADAETSAEYLEDNEVDVDPTVYTRIYGDIALGSGDDTIDASSGTIIGDTTFGDGDDTLSLSGDLAYTGDVYFEGGTGTATMADTSSFDGTMDFAGNAGTLTISDSATYTGTFANADNLTVTVNGGSLIAGEDETASFGTLYVGSEGAVGIAIDGDEVSTIDVTSATFADGAGITATISDLASAEGTYSVLTADTLTLEGSLETALDLPFIYDGTVSSEDNAISLTISRKSTDDLGIDRSSAAAWEAIYATAANDDYLAESLLQVEDTATLQEQTSGLLPDYAGGVFEAVTQGTRLASQHVSDDTSTFDITDAGGWLEPVYWRASKDATGSAGYDISGWGLSAGIERRTRIGYVGFSYAWLQGSVEDNGGSQDLDIGEHALGLFWRNSWGPLMTWARIGAARVSVDSTRTYTGTIDDTDFTYDADGKWSGWLLSGLAGASYRYAVSPRFSLKPKVELEQFWLRENGYTEDADSDAIALTVASRTSKSTTLTPTLTAAYSLGRITPDYRPLTFQFEGGRREVLAGGLGDTTAYFGGGDSYDAGDAFTLTGDDIQGAWIGELSVLAGGYDFTWKLSGRMEKTSDSTDFSARAGLSVAF</sequence>
<feature type="chain" id="PRO_5037851558" evidence="2">
    <location>
        <begin position="25"/>
        <end position="1055"/>
    </location>
</feature>
<evidence type="ECO:0000313" key="5">
    <source>
        <dbReference type="Proteomes" id="UP000617634"/>
    </source>
</evidence>
<dbReference type="SUPFAM" id="SSF103515">
    <property type="entry name" value="Autotransporter"/>
    <property type="match status" value="1"/>
</dbReference>
<accession>A0A931HDY4</accession>
<feature type="compositionally biased region" description="Acidic residues" evidence="1">
    <location>
        <begin position="275"/>
        <end position="294"/>
    </location>
</feature>
<organism evidence="4 5">
    <name type="scientific">Novosphingobium aureum</name>
    <dbReference type="NCBI Taxonomy" id="2792964"/>
    <lineage>
        <taxon>Bacteria</taxon>
        <taxon>Pseudomonadati</taxon>
        <taxon>Pseudomonadota</taxon>
        <taxon>Alphaproteobacteria</taxon>
        <taxon>Sphingomonadales</taxon>
        <taxon>Sphingomonadaceae</taxon>
        <taxon>Novosphingobium</taxon>
    </lineage>
</organism>
<dbReference type="Proteomes" id="UP000617634">
    <property type="component" value="Unassembled WGS sequence"/>
</dbReference>
<dbReference type="EMBL" id="JADZGI010000002">
    <property type="protein sequence ID" value="MBH0114342.1"/>
    <property type="molecule type" value="Genomic_DNA"/>
</dbReference>
<dbReference type="RefSeq" id="WP_197165561.1">
    <property type="nucleotide sequence ID" value="NZ_JADZGI010000002.1"/>
</dbReference>
<dbReference type="InterPro" id="IPR005546">
    <property type="entry name" value="Autotransporte_beta"/>
</dbReference>
<evidence type="ECO:0000259" key="3">
    <source>
        <dbReference type="PROSITE" id="PS51208"/>
    </source>
</evidence>
<proteinExistence type="predicted"/>
<evidence type="ECO:0000256" key="1">
    <source>
        <dbReference type="SAM" id="MobiDB-lite"/>
    </source>
</evidence>
<dbReference type="Pfam" id="PF03797">
    <property type="entry name" value="Autotransporter"/>
    <property type="match status" value="1"/>
</dbReference>
<dbReference type="SMART" id="SM00869">
    <property type="entry name" value="Autotransporter"/>
    <property type="match status" value="1"/>
</dbReference>
<keyword evidence="5" id="KW-1185">Reference proteome</keyword>
<keyword evidence="2" id="KW-0732">Signal</keyword>
<evidence type="ECO:0000256" key="2">
    <source>
        <dbReference type="SAM" id="SignalP"/>
    </source>
</evidence>
<name>A0A931HDY4_9SPHN</name>
<dbReference type="InterPro" id="IPR036709">
    <property type="entry name" value="Autotransporte_beta_dom_sf"/>
</dbReference>
<feature type="signal peptide" evidence="2">
    <location>
        <begin position="1"/>
        <end position="24"/>
    </location>
</feature>